<dbReference type="InterPro" id="IPR027417">
    <property type="entry name" value="P-loop_NTPase"/>
</dbReference>
<proteinExistence type="inferred from homology"/>
<evidence type="ECO:0000256" key="2">
    <source>
        <dbReference type="ARBA" id="ARBA00022840"/>
    </source>
</evidence>
<dbReference type="SUPFAM" id="SSF52540">
    <property type="entry name" value="P-loop containing nucleoside triphosphate hydrolases"/>
    <property type="match status" value="1"/>
</dbReference>
<dbReference type="eggNOG" id="COG1660">
    <property type="taxonomic scope" value="Bacteria"/>
</dbReference>
<organism evidence="7 10">
    <name type="scientific">Corynebacterium otitidis ATCC 51513</name>
    <dbReference type="NCBI Taxonomy" id="883169"/>
    <lineage>
        <taxon>Bacteria</taxon>
        <taxon>Bacillati</taxon>
        <taxon>Actinomycetota</taxon>
        <taxon>Actinomycetes</taxon>
        <taxon>Mycobacteriales</taxon>
        <taxon>Corynebacteriaceae</taxon>
        <taxon>Corynebacterium</taxon>
    </lineage>
</organism>
<evidence type="ECO:0000313" key="9">
    <source>
        <dbReference type="Proteomes" id="UP000006078"/>
    </source>
</evidence>
<sequence length="298" mass="32997">MESASRGGTGRLIAPPILITGMSGSGLSTAGKVFEDNGWYVAHNLPPELIVELAEMCAADDSPVDRVGMVMDVRSRMFRGSILQTFDELRSRGLAPIVLFLDAREDVLIKRFDSVKRTHPLQGGDSLSTGIARERETLSEIKEDADVVIDSSDMSIHDLRRRIEETFGRVVDRLPHVTVQSFGFKNGAPRDSDLTLDVRFLPNPYWEPELREFRGTDKPVADFVLDRPAAQGFIERFLDLFSGMQEGYRHEGKNFVTVSIGCTGGHHRSVAVAEEIGRRLSEAGDLDVTVTHRDLATA</sequence>
<protein>
    <submittedName>
        <fullName evidence="7">Nucleotide-binding protein</fullName>
    </submittedName>
</protein>
<comment type="caution">
    <text evidence="4">Lacks conserved residue(s) required for the propagation of feature annotation.</text>
</comment>
<dbReference type="Pfam" id="PF03668">
    <property type="entry name" value="RapZ-like_N"/>
    <property type="match status" value="1"/>
</dbReference>
<dbReference type="Proteomes" id="UP000011016">
    <property type="component" value="Unassembled WGS sequence"/>
</dbReference>
<dbReference type="PIRSF" id="PIRSF005052">
    <property type="entry name" value="P-loopkin"/>
    <property type="match status" value="1"/>
</dbReference>
<keyword evidence="9" id="KW-1185">Reference proteome</keyword>
<dbReference type="EMBL" id="AHAE01000032">
    <property type="protein sequence ID" value="EJZ82486.1"/>
    <property type="molecule type" value="Genomic_DNA"/>
</dbReference>
<dbReference type="NCBIfam" id="NF003828">
    <property type="entry name" value="PRK05416.1"/>
    <property type="match status" value="1"/>
</dbReference>
<dbReference type="InterPro" id="IPR005337">
    <property type="entry name" value="RapZ-like"/>
</dbReference>
<name>I7KJB9_9CORY</name>
<dbReference type="HAMAP" id="MF_00636">
    <property type="entry name" value="RapZ_like"/>
    <property type="match status" value="1"/>
</dbReference>
<keyword evidence="1 4" id="KW-0547">Nucleotide-binding</keyword>
<dbReference type="PANTHER" id="PTHR30448:SF0">
    <property type="entry name" value="RNASE ADAPTER PROTEIN RAPZ"/>
    <property type="match status" value="1"/>
</dbReference>
<gene>
    <name evidence="7" type="ORF">BN46_0788</name>
    <name evidence="8" type="ORF">HMPREF9719_00711</name>
</gene>
<reference evidence="7 10" key="1">
    <citation type="journal article" date="2012" name="J. Bacteriol.">
        <title>Draft Genome Sequence of Turicella otitidis ATCC 51513, Isolated from Middle Ear Fluid from a Child with Otitis Media.</title>
        <authorList>
            <person name="Brinkrolf K."/>
            <person name="Schneider J."/>
            <person name="Knecht M."/>
            <person name="Ruckert C."/>
            <person name="Tauch A."/>
        </authorList>
    </citation>
    <scope>NUCLEOTIDE SEQUENCE [LARGE SCALE GENOMIC DNA]</scope>
    <source>
        <strain evidence="7 10">ATCC 51513</strain>
    </source>
</reference>
<evidence type="ECO:0000256" key="3">
    <source>
        <dbReference type="ARBA" id="ARBA00023134"/>
    </source>
</evidence>
<dbReference type="Pfam" id="PF22740">
    <property type="entry name" value="PapZ_C"/>
    <property type="match status" value="1"/>
</dbReference>
<evidence type="ECO:0000256" key="4">
    <source>
        <dbReference type="HAMAP-Rule" id="MF_00636"/>
    </source>
</evidence>
<dbReference type="InterPro" id="IPR053930">
    <property type="entry name" value="RapZ-like_N"/>
</dbReference>
<dbReference type="PANTHER" id="PTHR30448">
    <property type="entry name" value="RNASE ADAPTER PROTEIN RAPZ"/>
    <property type="match status" value="1"/>
</dbReference>
<feature type="domain" description="RapZ C-terminal" evidence="6">
    <location>
        <begin position="176"/>
        <end position="295"/>
    </location>
</feature>
<evidence type="ECO:0000313" key="10">
    <source>
        <dbReference type="Proteomes" id="UP000011016"/>
    </source>
</evidence>
<dbReference type="GO" id="GO:0005525">
    <property type="term" value="F:GTP binding"/>
    <property type="evidence" value="ECO:0007669"/>
    <property type="project" value="UniProtKB-UniRule"/>
</dbReference>
<dbReference type="PATRIC" id="fig|883169.3.peg.681"/>
<dbReference type="STRING" id="29321.AAV33_00040"/>
<dbReference type="EMBL" id="CAJZ01000113">
    <property type="protein sequence ID" value="CCI83520.1"/>
    <property type="molecule type" value="Genomic_DNA"/>
</dbReference>
<reference evidence="8 9" key="2">
    <citation type="submission" date="2012-08" db="EMBL/GenBank/DDBJ databases">
        <title>The Genome Sequence of Turicella otitidis ATCC 51513.</title>
        <authorList>
            <consortium name="The Broad Institute Genome Sequencing Platform"/>
            <person name="Earl A."/>
            <person name="Ward D."/>
            <person name="Feldgarden M."/>
            <person name="Gevers D."/>
            <person name="Huys G."/>
            <person name="Walker B."/>
            <person name="Young S.K."/>
            <person name="Zeng Q."/>
            <person name="Gargeya S."/>
            <person name="Fitzgerald M."/>
            <person name="Haas B."/>
            <person name="Abouelleil A."/>
            <person name="Alvarado L."/>
            <person name="Arachchi H.M."/>
            <person name="Berlin A.M."/>
            <person name="Chapman S.B."/>
            <person name="Goldberg J."/>
            <person name="Griggs A."/>
            <person name="Gujja S."/>
            <person name="Hansen M."/>
            <person name="Howarth C."/>
            <person name="Imamovic A."/>
            <person name="Larimer J."/>
            <person name="McCowen C."/>
            <person name="Montmayeur A."/>
            <person name="Murphy C."/>
            <person name="Neiman D."/>
            <person name="Pearson M."/>
            <person name="Priest M."/>
            <person name="Roberts A."/>
            <person name="Saif S."/>
            <person name="Shea T."/>
            <person name="Sisk P."/>
            <person name="Sykes S."/>
            <person name="Wortman J."/>
            <person name="Nusbaum C."/>
            <person name="Birren B."/>
        </authorList>
    </citation>
    <scope>NUCLEOTIDE SEQUENCE [LARGE SCALE GENOMIC DNA]</scope>
    <source>
        <strain evidence="8 9">ATCC 51513</strain>
    </source>
</reference>
<evidence type="ECO:0000259" key="5">
    <source>
        <dbReference type="Pfam" id="PF03668"/>
    </source>
</evidence>
<dbReference type="Proteomes" id="UP000006078">
    <property type="component" value="Unassembled WGS sequence"/>
</dbReference>
<dbReference type="InterPro" id="IPR053931">
    <property type="entry name" value="RapZ_C"/>
</dbReference>
<dbReference type="OrthoDB" id="9784461at2"/>
<feature type="binding site" evidence="4">
    <location>
        <begin position="72"/>
        <end position="75"/>
    </location>
    <ligand>
        <name>GTP</name>
        <dbReference type="ChEBI" id="CHEBI:37565"/>
    </ligand>
</feature>
<keyword evidence="3 4" id="KW-0342">GTP-binding</keyword>
<dbReference type="HOGENOM" id="CLU_059558_0_0_11"/>
<dbReference type="RefSeq" id="WP_004600601.1">
    <property type="nucleotide sequence ID" value="NZ_HF541866.1"/>
</dbReference>
<dbReference type="AlphaFoldDB" id="I7KJB9"/>
<dbReference type="GO" id="GO:0005524">
    <property type="term" value="F:ATP binding"/>
    <property type="evidence" value="ECO:0007669"/>
    <property type="project" value="UniProtKB-UniRule"/>
</dbReference>
<comment type="caution">
    <text evidence="7">The sequence shown here is derived from an EMBL/GenBank/DDBJ whole genome shotgun (WGS) entry which is preliminary data.</text>
</comment>
<keyword evidence="2 4" id="KW-0067">ATP-binding</keyword>
<evidence type="ECO:0000259" key="6">
    <source>
        <dbReference type="Pfam" id="PF22740"/>
    </source>
</evidence>
<evidence type="ECO:0000313" key="7">
    <source>
        <dbReference type="EMBL" id="CCI83520.1"/>
    </source>
</evidence>
<feature type="domain" description="RapZ-like N-terminal" evidence="5">
    <location>
        <begin position="17"/>
        <end position="168"/>
    </location>
</feature>
<evidence type="ECO:0000256" key="1">
    <source>
        <dbReference type="ARBA" id="ARBA00022741"/>
    </source>
</evidence>
<evidence type="ECO:0000313" key="8">
    <source>
        <dbReference type="EMBL" id="EJZ82486.1"/>
    </source>
</evidence>
<accession>I7KJB9</accession>